<organism evidence="1 2">
    <name type="scientific">Chryseobacterium metallicongregator</name>
    <dbReference type="NCBI Taxonomy" id="3073042"/>
    <lineage>
        <taxon>Bacteria</taxon>
        <taxon>Pseudomonadati</taxon>
        <taxon>Bacteroidota</taxon>
        <taxon>Flavobacteriia</taxon>
        <taxon>Flavobacteriales</taxon>
        <taxon>Weeksellaceae</taxon>
        <taxon>Chryseobacterium group</taxon>
        <taxon>Chryseobacterium</taxon>
    </lineage>
</organism>
<reference evidence="1 2" key="1">
    <citation type="submission" date="2023-08" db="EMBL/GenBank/DDBJ databases">
        <authorList>
            <person name="Maltman C."/>
        </authorList>
    </citation>
    <scope>NUCLEOTIDE SEQUENCE [LARGE SCALE GENOMIC DNA]</scope>
    <source>
        <strain evidence="1 2">ES2</strain>
    </source>
</reference>
<dbReference type="EMBL" id="JAVIXS010000016">
    <property type="protein sequence ID" value="MDR4953969.1"/>
    <property type="molecule type" value="Genomic_DNA"/>
</dbReference>
<dbReference type="Proteomes" id="UP001260959">
    <property type="component" value="Unassembled WGS sequence"/>
</dbReference>
<evidence type="ECO:0000313" key="2">
    <source>
        <dbReference type="Proteomes" id="UP001260959"/>
    </source>
</evidence>
<accession>A0ABU1E829</accession>
<dbReference type="InterPro" id="IPR018742">
    <property type="entry name" value="DUF2290"/>
</dbReference>
<keyword evidence="2" id="KW-1185">Reference proteome</keyword>
<protein>
    <submittedName>
        <fullName evidence="1">DUF2290 domain-containing protein</fullName>
    </submittedName>
</protein>
<sequence length="262" mass="31738">MKIDEILKLLDVIKDLHKDIIITNNFERISEDIISWKNYKSGIYKNLYSKEYENIIKNRQYSYLLKDNLGCIQFYYEFKDQEISKIKMAYYPYPIKLKETGDDIESYLDEVYDETLLDYYYDIWEIFNHEFELNINDTELRKIFEKSQSLGNNESIENLLLAKFDHKYEHTNTSHLRIDYDSKVDTHNKCEIQIGAINDIRIPIDKIISPIIFFDFIIKNILRKNNYYTEIKEKGSYKKLLEFHRTLKIDIKDFKEQNIHLI</sequence>
<gene>
    <name evidence="1" type="ORF">REB14_17445</name>
</gene>
<evidence type="ECO:0000313" key="1">
    <source>
        <dbReference type="EMBL" id="MDR4953969.1"/>
    </source>
</evidence>
<name>A0ABU1E829_9FLAO</name>
<dbReference type="Pfam" id="PF10053">
    <property type="entry name" value="DUF2290"/>
    <property type="match status" value="1"/>
</dbReference>
<dbReference type="RefSeq" id="WP_309522838.1">
    <property type="nucleotide sequence ID" value="NZ_JAVIXS010000016.1"/>
</dbReference>
<comment type="caution">
    <text evidence="1">The sequence shown here is derived from an EMBL/GenBank/DDBJ whole genome shotgun (WGS) entry which is preliminary data.</text>
</comment>
<proteinExistence type="predicted"/>